<dbReference type="Proteomes" id="UP000604046">
    <property type="component" value="Unassembled WGS sequence"/>
</dbReference>
<evidence type="ECO:0000256" key="2">
    <source>
        <dbReference type="ARBA" id="ARBA00022448"/>
    </source>
</evidence>
<feature type="transmembrane region" description="Helical" evidence="3">
    <location>
        <begin position="112"/>
        <end position="135"/>
    </location>
</feature>
<evidence type="ECO:0000313" key="4">
    <source>
        <dbReference type="EMBL" id="CAE7273404.1"/>
    </source>
</evidence>
<dbReference type="EMBL" id="CAJNDS010001702">
    <property type="protein sequence ID" value="CAE7273404.1"/>
    <property type="molecule type" value="Genomic_DNA"/>
</dbReference>
<keyword evidence="2" id="KW-0813">Transport</keyword>
<evidence type="ECO:0000313" key="5">
    <source>
        <dbReference type="Proteomes" id="UP000604046"/>
    </source>
</evidence>
<keyword evidence="5" id="KW-1185">Reference proteome</keyword>
<keyword evidence="3" id="KW-0812">Transmembrane</keyword>
<comment type="caution">
    <text evidence="4">The sequence shown here is derived from an EMBL/GenBank/DDBJ whole genome shotgun (WGS) entry which is preliminary data.</text>
</comment>
<dbReference type="GO" id="GO:0015297">
    <property type="term" value="F:antiporter activity"/>
    <property type="evidence" value="ECO:0007669"/>
    <property type="project" value="InterPro"/>
</dbReference>
<gene>
    <name evidence="4" type="primary">DTX34</name>
    <name evidence="4" type="ORF">SNAT2548_LOCUS14505</name>
</gene>
<feature type="transmembrane region" description="Helical" evidence="3">
    <location>
        <begin position="167"/>
        <end position="190"/>
    </location>
</feature>
<sequence length="252" mass="27492">MVAFDLWAYEALTLLAGGLHSPIALADHIAVSNVYSWAYLMFRGVSKAATALVGAAVGKKELAEVARVLEVSFKVTLAICTVMVACCWIGRGQLALWLLNEDENSHEAFVSAFPYMLAEILIGGVNSLLSCVFAAFGRQGSVSLGLFICQWVVQLPAAWLLEYVAVLGVLGLWIASFSANALNMIYNGVLMRRSLQSLRKQFHGKPAYECEKTRGVKEMHGVVPVHCPVPPADKTSRWLNCEFWGLGLSLKV</sequence>
<name>A0A812N2F9_9DINO</name>
<dbReference type="GO" id="GO:0005886">
    <property type="term" value="C:plasma membrane"/>
    <property type="evidence" value="ECO:0007669"/>
    <property type="project" value="TreeGrafter"/>
</dbReference>
<protein>
    <submittedName>
        <fullName evidence="4">DTX34 protein</fullName>
    </submittedName>
</protein>
<evidence type="ECO:0000256" key="3">
    <source>
        <dbReference type="SAM" id="Phobius"/>
    </source>
</evidence>
<accession>A0A812N2F9</accession>
<proteinExistence type="inferred from homology"/>
<keyword evidence="3" id="KW-0472">Membrane</keyword>
<dbReference type="AlphaFoldDB" id="A0A812N2F9"/>
<dbReference type="InterPro" id="IPR050222">
    <property type="entry name" value="MATE_MdtK"/>
</dbReference>
<organism evidence="4 5">
    <name type="scientific">Symbiodinium natans</name>
    <dbReference type="NCBI Taxonomy" id="878477"/>
    <lineage>
        <taxon>Eukaryota</taxon>
        <taxon>Sar</taxon>
        <taxon>Alveolata</taxon>
        <taxon>Dinophyceae</taxon>
        <taxon>Suessiales</taxon>
        <taxon>Symbiodiniaceae</taxon>
        <taxon>Symbiodinium</taxon>
    </lineage>
</organism>
<feature type="transmembrane region" description="Helical" evidence="3">
    <location>
        <begin position="77"/>
        <end position="100"/>
    </location>
</feature>
<feature type="transmembrane region" description="Helical" evidence="3">
    <location>
        <begin position="142"/>
        <end position="161"/>
    </location>
</feature>
<dbReference type="OrthoDB" id="2126698at2759"/>
<dbReference type="PANTHER" id="PTHR43298:SF2">
    <property type="entry name" value="FMN_FAD EXPORTER YEEO-RELATED"/>
    <property type="match status" value="1"/>
</dbReference>
<dbReference type="InterPro" id="IPR002528">
    <property type="entry name" value="MATE_fam"/>
</dbReference>
<dbReference type="PANTHER" id="PTHR43298">
    <property type="entry name" value="MULTIDRUG RESISTANCE PROTEIN NORM-RELATED"/>
    <property type="match status" value="1"/>
</dbReference>
<reference evidence="4" key="1">
    <citation type="submission" date="2021-02" db="EMBL/GenBank/DDBJ databases">
        <authorList>
            <person name="Dougan E. K."/>
            <person name="Rhodes N."/>
            <person name="Thang M."/>
            <person name="Chan C."/>
        </authorList>
    </citation>
    <scope>NUCLEOTIDE SEQUENCE</scope>
</reference>
<dbReference type="GO" id="GO:0042910">
    <property type="term" value="F:xenobiotic transmembrane transporter activity"/>
    <property type="evidence" value="ECO:0007669"/>
    <property type="project" value="InterPro"/>
</dbReference>
<dbReference type="Pfam" id="PF01554">
    <property type="entry name" value="MatE"/>
    <property type="match status" value="1"/>
</dbReference>
<evidence type="ECO:0000256" key="1">
    <source>
        <dbReference type="ARBA" id="ARBA00010199"/>
    </source>
</evidence>
<comment type="similarity">
    <text evidence="1">Belongs to the multi antimicrobial extrusion (MATE) (TC 2.A.66.1) family.</text>
</comment>
<keyword evidence="3" id="KW-1133">Transmembrane helix</keyword>